<comment type="subcellular location">
    <subcellularLocation>
        <location evidence="1">Cell outer membrane</location>
        <topology evidence="1">Multi-pass membrane protein</topology>
    </subcellularLocation>
</comment>
<dbReference type="InterPro" id="IPR023614">
    <property type="entry name" value="Porin_dom_sf"/>
</dbReference>
<dbReference type="OrthoDB" id="7055111at2"/>
<dbReference type="PRINTS" id="PR00182">
    <property type="entry name" value="ECOLNEIPORIN"/>
</dbReference>
<dbReference type="SUPFAM" id="SSF56935">
    <property type="entry name" value="Porins"/>
    <property type="match status" value="1"/>
</dbReference>
<dbReference type="RefSeq" id="WP_038022507.1">
    <property type="nucleotide sequence ID" value="NZ_JPKR02000003.1"/>
</dbReference>
<feature type="signal peptide" evidence="5">
    <location>
        <begin position="1"/>
        <end position="21"/>
    </location>
</feature>
<dbReference type="EMBL" id="JPKR02000003">
    <property type="protein sequence ID" value="KGD71930.1"/>
    <property type="molecule type" value="Genomic_DNA"/>
</dbReference>
<dbReference type="InterPro" id="IPR001702">
    <property type="entry name" value="Porin_Gram-ve"/>
</dbReference>
<evidence type="ECO:0000256" key="3">
    <source>
        <dbReference type="ARBA" id="ARBA00022729"/>
    </source>
</evidence>
<dbReference type="PANTHER" id="PTHR34501">
    <property type="entry name" value="PROTEIN YDDL-RELATED"/>
    <property type="match status" value="1"/>
</dbReference>
<accession>A0A095VB41</accession>
<dbReference type="Gene3D" id="2.40.160.10">
    <property type="entry name" value="Porin"/>
    <property type="match status" value="1"/>
</dbReference>
<protein>
    <submittedName>
        <fullName evidence="6">Membrane protein</fullName>
    </submittedName>
</protein>
<dbReference type="PRINTS" id="PR00183">
    <property type="entry name" value="ECOLIPORIN"/>
</dbReference>
<organism evidence="6 7">
    <name type="scientific">Tatumella morbirosei</name>
    <dbReference type="NCBI Taxonomy" id="642227"/>
    <lineage>
        <taxon>Bacteria</taxon>
        <taxon>Pseudomonadati</taxon>
        <taxon>Pseudomonadota</taxon>
        <taxon>Gammaproteobacteria</taxon>
        <taxon>Enterobacterales</taxon>
        <taxon>Erwiniaceae</taxon>
        <taxon>Tatumella</taxon>
    </lineage>
</organism>
<evidence type="ECO:0000313" key="7">
    <source>
        <dbReference type="Proteomes" id="UP000029577"/>
    </source>
</evidence>
<dbReference type="InterPro" id="IPR001897">
    <property type="entry name" value="Porin_gammaproteobac"/>
</dbReference>
<dbReference type="GO" id="GO:0015288">
    <property type="term" value="F:porin activity"/>
    <property type="evidence" value="ECO:0007669"/>
    <property type="project" value="InterPro"/>
</dbReference>
<evidence type="ECO:0000256" key="5">
    <source>
        <dbReference type="SAM" id="SignalP"/>
    </source>
</evidence>
<reference evidence="6" key="1">
    <citation type="submission" date="2014-12" db="EMBL/GenBank/DDBJ databases">
        <title>The draft genome of the Tatumella morbirosei type strain, LMG23360T isolated from pineapple rot.</title>
        <authorList>
            <person name="Smits T.H."/>
            <person name="Palmer M."/>
            <person name="Venter S.N."/>
            <person name="Duffy B."/>
            <person name="Steenkamp E.T."/>
            <person name="Chan W.Y."/>
            <person name="Coutinho T.A."/>
            <person name="Coetzee M.P."/>
            <person name="De Maayer P."/>
        </authorList>
    </citation>
    <scope>NUCLEOTIDE SEQUENCE [LARGE SCALE GENOMIC DNA]</scope>
    <source>
        <strain evidence="6">LMG 23360</strain>
    </source>
</reference>
<gene>
    <name evidence="6" type="ORF">HA49_14025</name>
</gene>
<dbReference type="Pfam" id="PF00267">
    <property type="entry name" value="Porin_1"/>
    <property type="match status" value="1"/>
</dbReference>
<dbReference type="eggNOG" id="COG3203">
    <property type="taxonomic scope" value="Bacteria"/>
</dbReference>
<dbReference type="AlphaFoldDB" id="A0A095VB41"/>
<sequence>MKGNSLAILISSLLIPVASHAALIYNNDGNKLSLYGKVRAEHYISKSADNDGDQSYVRFGFKGRTKINDWLQGYGQWEYEADSSVSESEGTDNDKTRLGFAGLKAKKWGSIDYGRNYGATYDIEAWTDVFPEFGGDGYVKKDQFMTKRANGLLTWRNNDFFDLIDGLDVALQYQGKNENDDRKEKTTNGDGYAASARYLIGGGVSVGAAYASSDRTLAQKEEALGSGDRATTRTVGIQYDANQIYLAATFAQTRNTIPLTVPKGVSSLSKKKITGYARKTQTMELAAQYQFESGFAPSLGYVYTRAENIEGVGDADLVNYIDVAFTWYFNKNMSLFTDYEINRLSSDNKLQLDTDNILAVGMTYKF</sequence>
<dbReference type="InterPro" id="IPR033900">
    <property type="entry name" value="Gram_neg_porin_domain"/>
</dbReference>
<comment type="caution">
    <text evidence="6">The sequence shown here is derived from an EMBL/GenBank/DDBJ whole genome shotgun (WGS) entry which is preliminary data.</text>
</comment>
<evidence type="ECO:0000256" key="4">
    <source>
        <dbReference type="ARBA" id="ARBA00023136"/>
    </source>
</evidence>
<comment type="similarity">
    <text evidence="2">Belongs to the Gram-negative porin family.</text>
</comment>
<evidence type="ECO:0000256" key="1">
    <source>
        <dbReference type="ARBA" id="ARBA00004571"/>
    </source>
</evidence>
<evidence type="ECO:0000256" key="2">
    <source>
        <dbReference type="ARBA" id="ARBA00007539"/>
    </source>
</evidence>
<name>A0A095VB41_9GAMM</name>
<proteinExistence type="inferred from homology"/>
<dbReference type="CDD" id="cd00342">
    <property type="entry name" value="gram_neg_porins"/>
    <property type="match status" value="1"/>
</dbReference>
<keyword evidence="3 5" id="KW-0732">Signal</keyword>
<dbReference type="PANTHER" id="PTHR34501:SF2">
    <property type="entry name" value="OUTER MEMBRANE PORIN F-RELATED"/>
    <property type="match status" value="1"/>
</dbReference>
<dbReference type="GO" id="GO:0009279">
    <property type="term" value="C:cell outer membrane"/>
    <property type="evidence" value="ECO:0007669"/>
    <property type="project" value="UniProtKB-SubCell"/>
</dbReference>
<keyword evidence="7" id="KW-1185">Reference proteome</keyword>
<dbReference type="STRING" id="642227.HA49_14025"/>
<feature type="chain" id="PRO_5001912405" evidence="5">
    <location>
        <begin position="22"/>
        <end position="366"/>
    </location>
</feature>
<dbReference type="GO" id="GO:0034220">
    <property type="term" value="P:monoatomic ion transmembrane transport"/>
    <property type="evidence" value="ECO:0007669"/>
    <property type="project" value="InterPro"/>
</dbReference>
<keyword evidence="4" id="KW-0472">Membrane</keyword>
<evidence type="ECO:0000313" key="6">
    <source>
        <dbReference type="EMBL" id="KGD71930.1"/>
    </source>
</evidence>
<dbReference type="InterPro" id="IPR050298">
    <property type="entry name" value="Gram-neg_bact_OMP"/>
</dbReference>
<dbReference type="Proteomes" id="UP000029577">
    <property type="component" value="Unassembled WGS sequence"/>
</dbReference>